<dbReference type="EMBL" id="JBDLOB010000003">
    <property type="protein sequence ID" value="MEN8625785.1"/>
    <property type="molecule type" value="Genomic_DNA"/>
</dbReference>
<dbReference type="Proteomes" id="UP001414441">
    <property type="component" value="Unassembled WGS sequence"/>
</dbReference>
<evidence type="ECO:0000313" key="2">
    <source>
        <dbReference type="Proteomes" id="UP001414441"/>
    </source>
</evidence>
<dbReference type="RefSeq" id="WP_347162971.1">
    <property type="nucleotide sequence ID" value="NZ_JBDLOB010000003.1"/>
</dbReference>
<proteinExistence type="predicted"/>
<comment type="caution">
    <text evidence="1">The sequence shown here is derived from an EMBL/GenBank/DDBJ whole genome shotgun (WGS) entry which is preliminary data.</text>
</comment>
<organism evidence="1 2">
    <name type="scientific">Psychrobacter proteolyticus</name>
    <dbReference type="NCBI Taxonomy" id="147825"/>
    <lineage>
        <taxon>Bacteria</taxon>
        <taxon>Pseudomonadati</taxon>
        <taxon>Pseudomonadota</taxon>
        <taxon>Gammaproteobacteria</taxon>
        <taxon>Moraxellales</taxon>
        <taxon>Moraxellaceae</taxon>
        <taxon>Psychrobacter</taxon>
    </lineage>
</organism>
<gene>
    <name evidence="1" type="ORF">ABFV72_07145</name>
</gene>
<sequence>MNSIKKLPKLIFLTDSHGMYFLNSIKKNLLKPFVGDVCIAHGATISGLKNPNSFTAASKTYKDFLVNKPKNSYIFMHLGEVDCGILMWLKAKKNGSDIKSECTKTIDIYMNFISELKLEGFNNIIVTSATLPTISDDDHVGEIISLRRRQVDANFKERTELTLYFNKELEKYCMLKNIDFIDPTIDFINSNTKFTHVKYRNKKRGDHHMDKNMAAVIWAKYLRSYLFTRFDVNVQSIIKIAQQNTFVKKLNIIAKELPDEMFLEIDKGAIVEIEVLEEIGNALLLNRMLVNNIVLDSDFKFIHAPHFI</sequence>
<name>A0ABV0D535_9GAMM</name>
<accession>A0ABV0D535</accession>
<protein>
    <submittedName>
        <fullName evidence="1">Uncharacterized protein</fullName>
    </submittedName>
</protein>
<keyword evidence="2" id="KW-1185">Reference proteome</keyword>
<evidence type="ECO:0000313" key="1">
    <source>
        <dbReference type="EMBL" id="MEN8625785.1"/>
    </source>
</evidence>
<reference evidence="1 2" key="1">
    <citation type="submission" date="2024-05" db="EMBL/GenBank/DDBJ databases">
        <title>Genome sequencing of Marine Estuary Bacteria, Pseudoalteromonas distincta strain FA, Psychrobacter proteolyticus strain EA, and Shewanella baltica strain CA.</title>
        <authorList>
            <person name="Dieffenbach S.A."/>
            <person name="Maclea K.S."/>
        </authorList>
    </citation>
    <scope>NUCLEOTIDE SEQUENCE [LARGE SCALE GENOMIC DNA]</scope>
    <source>
        <strain evidence="1 2">EA</strain>
    </source>
</reference>